<dbReference type="EMBL" id="JACEIK010000517">
    <property type="protein sequence ID" value="MCD7458380.1"/>
    <property type="molecule type" value="Genomic_DNA"/>
</dbReference>
<sequence>MFAKVWKKGKAKVLSLLSGKYPTIQQLAAVRFCLVRPHILTLLQEFLSFIREIEIEFSILRVSGHSTGCEEARNRWILASSKVGSDESALIWFSGNEEKHLKLSHVSRIISGQRTPIFQRQPRPEKEYQSFSLIYNDRSLDLIKRKQRYGLVA</sequence>
<proteinExistence type="predicted"/>
<gene>
    <name evidence="1" type="ORF">HAX54_038044</name>
</gene>
<accession>A0ABS8SHT0</accession>
<protein>
    <submittedName>
        <fullName evidence="1">Uncharacterized protein</fullName>
    </submittedName>
</protein>
<evidence type="ECO:0000313" key="1">
    <source>
        <dbReference type="EMBL" id="MCD7458380.1"/>
    </source>
</evidence>
<dbReference type="SUPFAM" id="SSF50729">
    <property type="entry name" value="PH domain-like"/>
    <property type="match status" value="1"/>
</dbReference>
<name>A0ABS8SHT0_DATST</name>
<organism evidence="1 2">
    <name type="scientific">Datura stramonium</name>
    <name type="common">Jimsonweed</name>
    <name type="synonym">Common thornapple</name>
    <dbReference type="NCBI Taxonomy" id="4076"/>
    <lineage>
        <taxon>Eukaryota</taxon>
        <taxon>Viridiplantae</taxon>
        <taxon>Streptophyta</taxon>
        <taxon>Embryophyta</taxon>
        <taxon>Tracheophyta</taxon>
        <taxon>Spermatophyta</taxon>
        <taxon>Magnoliopsida</taxon>
        <taxon>eudicotyledons</taxon>
        <taxon>Gunneridae</taxon>
        <taxon>Pentapetalae</taxon>
        <taxon>asterids</taxon>
        <taxon>lamiids</taxon>
        <taxon>Solanales</taxon>
        <taxon>Solanaceae</taxon>
        <taxon>Solanoideae</taxon>
        <taxon>Datureae</taxon>
        <taxon>Datura</taxon>
    </lineage>
</organism>
<evidence type="ECO:0000313" key="2">
    <source>
        <dbReference type="Proteomes" id="UP000823775"/>
    </source>
</evidence>
<comment type="caution">
    <text evidence="1">The sequence shown here is derived from an EMBL/GenBank/DDBJ whole genome shotgun (WGS) entry which is preliminary data.</text>
</comment>
<keyword evidence="2" id="KW-1185">Reference proteome</keyword>
<dbReference type="Gene3D" id="2.30.29.30">
    <property type="entry name" value="Pleckstrin-homology domain (PH domain)/Phosphotyrosine-binding domain (PTB)"/>
    <property type="match status" value="1"/>
</dbReference>
<reference evidence="1 2" key="1">
    <citation type="journal article" date="2021" name="BMC Genomics">
        <title>Datura genome reveals duplications of psychoactive alkaloid biosynthetic genes and high mutation rate following tissue culture.</title>
        <authorList>
            <person name="Rajewski A."/>
            <person name="Carter-House D."/>
            <person name="Stajich J."/>
            <person name="Litt A."/>
        </authorList>
    </citation>
    <scope>NUCLEOTIDE SEQUENCE [LARGE SCALE GENOMIC DNA]</scope>
    <source>
        <strain evidence="1">AR-01</strain>
    </source>
</reference>
<dbReference type="InterPro" id="IPR011993">
    <property type="entry name" value="PH-like_dom_sf"/>
</dbReference>
<dbReference type="Proteomes" id="UP000823775">
    <property type="component" value="Unassembled WGS sequence"/>
</dbReference>